<dbReference type="EMBL" id="JASBWT010000010">
    <property type="protein sequence ID" value="KAJ9101039.1"/>
    <property type="molecule type" value="Genomic_DNA"/>
</dbReference>
<gene>
    <name evidence="1" type="ORF">QFC21_003257</name>
</gene>
<accession>A0ACC2VPU3</accession>
<evidence type="ECO:0000313" key="2">
    <source>
        <dbReference type="Proteomes" id="UP001227268"/>
    </source>
</evidence>
<sequence length="369" mass="40180">MASTGRPAITLRSLNRHIAEFDMSGVEMAYANSLRRSMLADVATVAIDQVSYNQNSSPLPDEFIAHRLGLIPLISKGVRFSMRDTRDCTCDEGCSYCMILLTLNVKCTGDRPLNVTTAHLTRVEAPPGDQDDMEGQELLKKRDPAVGFPAGRGEENQILIAKLSKGQQLDITCKAYRGISKHHAKWSPLSAIAYEYDPHNKLRHSSYWFEVDEKAEWPPMKSAVHEAEPGPDEKFDFNAKPHTYYMEAEGTGAIPVNDVVVHGFEALEDKLGPMILQLHQQIDIEEGRAPKEDEMTDENAYQPAANDNTYSAPTAWNGSGQSPNGIQPSAASPWAAVAAPNFGGMNGGAASPWGSGPAEPAVSPNGDGW</sequence>
<name>A0ACC2VPU3_9TREE</name>
<protein>
    <submittedName>
        <fullName evidence="1">Uncharacterized protein</fullName>
    </submittedName>
</protein>
<evidence type="ECO:0000313" key="1">
    <source>
        <dbReference type="EMBL" id="KAJ9101039.1"/>
    </source>
</evidence>
<proteinExistence type="predicted"/>
<comment type="caution">
    <text evidence="1">The sequence shown here is derived from an EMBL/GenBank/DDBJ whole genome shotgun (WGS) entry which is preliminary data.</text>
</comment>
<organism evidence="1 2">
    <name type="scientific">Naganishia friedmannii</name>
    <dbReference type="NCBI Taxonomy" id="89922"/>
    <lineage>
        <taxon>Eukaryota</taxon>
        <taxon>Fungi</taxon>
        <taxon>Dikarya</taxon>
        <taxon>Basidiomycota</taxon>
        <taxon>Agaricomycotina</taxon>
        <taxon>Tremellomycetes</taxon>
        <taxon>Filobasidiales</taxon>
        <taxon>Filobasidiaceae</taxon>
        <taxon>Naganishia</taxon>
    </lineage>
</organism>
<keyword evidence="2" id="KW-1185">Reference proteome</keyword>
<reference evidence="1" key="1">
    <citation type="submission" date="2023-04" db="EMBL/GenBank/DDBJ databases">
        <title>Draft Genome sequencing of Naganishia species isolated from polar environments using Oxford Nanopore Technology.</title>
        <authorList>
            <person name="Leo P."/>
            <person name="Venkateswaran K."/>
        </authorList>
    </citation>
    <scope>NUCLEOTIDE SEQUENCE</scope>
    <source>
        <strain evidence="1">MNA-CCFEE 5423</strain>
    </source>
</reference>
<dbReference type="Proteomes" id="UP001227268">
    <property type="component" value="Unassembled WGS sequence"/>
</dbReference>